<dbReference type="EMBL" id="LRGB01013953">
    <property type="protein sequence ID" value="KZR99328.1"/>
    <property type="molecule type" value="Genomic_DNA"/>
</dbReference>
<keyword evidence="2" id="KW-1185">Reference proteome</keyword>
<proteinExistence type="predicted"/>
<accession>A0A164GTA0</accession>
<reference evidence="1 2" key="1">
    <citation type="submission" date="2016-03" db="EMBL/GenBank/DDBJ databases">
        <title>EvidentialGene: Evidence-directed Construction of Genes on Genomes.</title>
        <authorList>
            <person name="Gilbert D.G."/>
            <person name="Choi J.-H."/>
            <person name="Mockaitis K."/>
            <person name="Colbourne J."/>
            <person name="Pfrender M."/>
        </authorList>
    </citation>
    <scope>NUCLEOTIDE SEQUENCE [LARGE SCALE GENOMIC DNA]</scope>
    <source>
        <strain evidence="1 2">Xinb3</strain>
        <tissue evidence="1">Complete organism</tissue>
    </source>
</reference>
<organism evidence="1 2">
    <name type="scientific">Daphnia magna</name>
    <dbReference type="NCBI Taxonomy" id="35525"/>
    <lineage>
        <taxon>Eukaryota</taxon>
        <taxon>Metazoa</taxon>
        <taxon>Ecdysozoa</taxon>
        <taxon>Arthropoda</taxon>
        <taxon>Crustacea</taxon>
        <taxon>Branchiopoda</taxon>
        <taxon>Diplostraca</taxon>
        <taxon>Cladocera</taxon>
        <taxon>Anomopoda</taxon>
        <taxon>Daphniidae</taxon>
        <taxon>Daphnia</taxon>
    </lineage>
</organism>
<dbReference type="Proteomes" id="UP000076858">
    <property type="component" value="Unassembled WGS sequence"/>
</dbReference>
<gene>
    <name evidence="1" type="ORF">APZ42_004841</name>
</gene>
<sequence length="72" mass="8133">MTAITYHLKLLGYRAVLYDKLCCTLQICFFEGSSSFVLSDRRMALFSLKKFNMTVEALPLPLKTIIGRAGII</sequence>
<comment type="caution">
    <text evidence="1">The sequence shown here is derived from an EMBL/GenBank/DDBJ whole genome shotgun (WGS) entry which is preliminary data.</text>
</comment>
<evidence type="ECO:0000313" key="1">
    <source>
        <dbReference type="EMBL" id="KZR99328.1"/>
    </source>
</evidence>
<dbReference type="AlphaFoldDB" id="A0A164GTA0"/>
<protein>
    <submittedName>
        <fullName evidence="1">Uncharacterized protein</fullName>
    </submittedName>
</protein>
<evidence type="ECO:0000313" key="2">
    <source>
        <dbReference type="Proteomes" id="UP000076858"/>
    </source>
</evidence>
<name>A0A164GTA0_9CRUS</name>